<dbReference type="InterPro" id="IPR007349">
    <property type="entry name" value="DUF418"/>
</dbReference>
<gene>
    <name evidence="3" type="ORF">SAMN04488564_1034</name>
</gene>
<dbReference type="InterPro" id="IPR052529">
    <property type="entry name" value="Bact_Transport_Assoc"/>
</dbReference>
<feature type="transmembrane region" description="Helical" evidence="1">
    <location>
        <begin position="123"/>
        <end position="150"/>
    </location>
</feature>
<dbReference type="PANTHER" id="PTHR30590:SF2">
    <property type="entry name" value="INNER MEMBRANE PROTEIN"/>
    <property type="match status" value="1"/>
</dbReference>
<feature type="transmembrane region" description="Helical" evidence="1">
    <location>
        <begin position="352"/>
        <end position="372"/>
    </location>
</feature>
<keyword evidence="1" id="KW-0472">Membrane</keyword>
<dbReference type="STRING" id="84724.SAMN04488564_1034"/>
<dbReference type="AlphaFoldDB" id="A0A1I6DTW3"/>
<dbReference type="Proteomes" id="UP000198583">
    <property type="component" value="Unassembled WGS sequence"/>
</dbReference>
<keyword evidence="1" id="KW-1133">Transmembrane helix</keyword>
<feature type="transmembrane region" description="Helical" evidence="1">
    <location>
        <begin position="208"/>
        <end position="229"/>
    </location>
</feature>
<protein>
    <submittedName>
        <fullName evidence="3">Uncharacterized membrane protein YeiB</fullName>
    </submittedName>
</protein>
<proteinExistence type="predicted"/>
<keyword evidence="1" id="KW-0812">Transmembrane</keyword>
<keyword evidence="4" id="KW-1185">Reference proteome</keyword>
<evidence type="ECO:0000256" key="1">
    <source>
        <dbReference type="SAM" id="Phobius"/>
    </source>
</evidence>
<organism evidence="3 4">
    <name type="scientific">Lentzea waywayandensis</name>
    <dbReference type="NCBI Taxonomy" id="84724"/>
    <lineage>
        <taxon>Bacteria</taxon>
        <taxon>Bacillati</taxon>
        <taxon>Actinomycetota</taxon>
        <taxon>Actinomycetes</taxon>
        <taxon>Pseudonocardiales</taxon>
        <taxon>Pseudonocardiaceae</taxon>
        <taxon>Lentzea</taxon>
    </lineage>
</organism>
<sequence length="407" mass="43015">MPYLITAISYGTVSNLGDPSMSAPPRPPRALAPDLARGAMLLLIALAHAHMYLSGHPTGFRAYATDGSPLDLLVTGLQVTFVDGRAMPMFAALFGYGFVQIAGKQTGGWPHTRRLLRRRSRWLLAFGACHALLLFFGDILAAYGLAGLILTGVLRWKDRSLLIFAATWLTVHATATTLTGLRIAEFGGPSGMTAATNPITALTDRLELWATLTPFLLIELIVPFLLGVWAARHKVLTEPHHHIKALRTTAFAGITTATLGGLPLALLDAQIWTGAPATLSVPAYVLHGITGLAGGVGYAATTGLIAARTTTPGPVLTALASCGQRSMTCYLLQSAAFVTLFVPYAGNLGTTLGTAAASAIATTTWLATVLLADNLRRANRQGPAETLLRRLTYDPQSSPTKNVVKTA</sequence>
<feature type="domain" description="DUF418" evidence="2">
    <location>
        <begin position="230"/>
        <end position="393"/>
    </location>
</feature>
<evidence type="ECO:0000259" key="2">
    <source>
        <dbReference type="Pfam" id="PF04235"/>
    </source>
</evidence>
<feature type="transmembrane region" description="Helical" evidence="1">
    <location>
        <begin position="328"/>
        <end position="346"/>
    </location>
</feature>
<reference evidence="4" key="1">
    <citation type="submission" date="2016-10" db="EMBL/GenBank/DDBJ databases">
        <authorList>
            <person name="Varghese N."/>
            <person name="Submissions S."/>
        </authorList>
    </citation>
    <scope>NUCLEOTIDE SEQUENCE [LARGE SCALE GENOMIC DNA]</scope>
    <source>
        <strain evidence="4">DSM 44232</strain>
    </source>
</reference>
<accession>A0A1I6DTW3</accession>
<dbReference type="Pfam" id="PF04235">
    <property type="entry name" value="DUF418"/>
    <property type="match status" value="1"/>
</dbReference>
<name>A0A1I6DTW3_9PSEU</name>
<dbReference type="EMBL" id="FOYL01000003">
    <property type="protein sequence ID" value="SFR08748.1"/>
    <property type="molecule type" value="Genomic_DNA"/>
</dbReference>
<evidence type="ECO:0000313" key="3">
    <source>
        <dbReference type="EMBL" id="SFR08748.1"/>
    </source>
</evidence>
<evidence type="ECO:0000313" key="4">
    <source>
        <dbReference type="Proteomes" id="UP000198583"/>
    </source>
</evidence>
<feature type="transmembrane region" description="Helical" evidence="1">
    <location>
        <begin position="284"/>
        <end position="307"/>
    </location>
</feature>
<dbReference type="PANTHER" id="PTHR30590">
    <property type="entry name" value="INNER MEMBRANE PROTEIN"/>
    <property type="match status" value="1"/>
</dbReference>
<feature type="transmembrane region" description="Helical" evidence="1">
    <location>
        <begin position="250"/>
        <end position="272"/>
    </location>
</feature>